<keyword evidence="1" id="KW-0175">Coiled coil</keyword>
<evidence type="ECO:0000256" key="1">
    <source>
        <dbReference type="SAM" id="Coils"/>
    </source>
</evidence>
<protein>
    <submittedName>
        <fullName evidence="2">Uncharacterized protein</fullName>
    </submittedName>
</protein>
<accession>A0ABL0DJT0</accession>
<feature type="coiled-coil region" evidence="1">
    <location>
        <begin position="152"/>
        <end position="183"/>
    </location>
</feature>
<dbReference type="RefSeq" id="XP_073974666.1">
    <property type="nucleotide sequence ID" value="XM_074118565.1"/>
</dbReference>
<name>A0ABL0DJT0_RHOPR</name>
<organism evidence="2 3">
    <name type="scientific">Rhodnius prolixus</name>
    <name type="common">Triatomid bug</name>
    <dbReference type="NCBI Taxonomy" id="13249"/>
    <lineage>
        <taxon>Eukaryota</taxon>
        <taxon>Metazoa</taxon>
        <taxon>Ecdysozoa</taxon>
        <taxon>Arthropoda</taxon>
        <taxon>Hexapoda</taxon>
        <taxon>Insecta</taxon>
        <taxon>Pterygota</taxon>
        <taxon>Neoptera</taxon>
        <taxon>Paraneoptera</taxon>
        <taxon>Hemiptera</taxon>
        <taxon>Heteroptera</taxon>
        <taxon>Panheteroptera</taxon>
        <taxon>Cimicomorpha</taxon>
        <taxon>Reduviidae</taxon>
        <taxon>Triatominae</taxon>
        <taxon>Rhodnius</taxon>
    </lineage>
</organism>
<dbReference type="EnsemblMetazoa" id="RPRC002945.R79">
    <property type="protein sequence ID" value="RPRC002945.P79"/>
    <property type="gene ID" value="RPRC002945"/>
</dbReference>
<dbReference type="EMBL" id="ACPB03001073">
    <property type="status" value="NOT_ANNOTATED_CDS"/>
    <property type="molecule type" value="Genomic_DNA"/>
</dbReference>
<sequence>MFNKTIQNIFKVKCLRMSNSRGAGSDKRSTDFNDLLKNTKKFLEERAEEVKKTISFSDIPKREALTKMMEEHNKRVIQSLKETSKQIEEEFKSNPDLQSFVQNLKTKFNEEAEKLKAAKSDDISKSLESNWASLTKLMEQSYEEFMKKSGNNKELQKHFETLLKKLKETAQELEEGNASDFRELLNNTKQFLLQYAKELKRALDISDKKKKDELTKIFVEQNEKLIRSLVETSKKIEEQFKSNPKLQSFIKNQKTKFNQEANKMKKINTDDLIKSLESSWASIIKLMEQAYEDFKKAGGNTKELEKFFEPLLKTLKQSAQKLKKKDPKS</sequence>
<dbReference type="Proteomes" id="UP000015103">
    <property type="component" value="Unassembled WGS sequence"/>
</dbReference>
<proteinExistence type="predicted"/>
<evidence type="ECO:0000313" key="3">
    <source>
        <dbReference type="Proteomes" id="UP000015103"/>
    </source>
</evidence>
<dbReference type="GeneID" id="141449295"/>
<evidence type="ECO:0000313" key="2">
    <source>
        <dbReference type="EnsemblMetazoa" id="RPRC002945.P79"/>
    </source>
</evidence>
<reference evidence="2" key="1">
    <citation type="submission" date="2025-05" db="UniProtKB">
        <authorList>
            <consortium name="EnsemblMetazoa"/>
        </authorList>
    </citation>
    <scope>IDENTIFICATION</scope>
</reference>
<keyword evidence="3" id="KW-1185">Reference proteome</keyword>